<dbReference type="PANTHER" id="PTHR32251:SF15">
    <property type="entry name" value="3-OXO-5-ALPHA-STEROID 4-DEHYDROGENASE (DUF1295)"/>
    <property type="match status" value="1"/>
</dbReference>
<organism evidence="2 3">
    <name type="scientific">Oceanicoccus sagamiensis</name>
    <dbReference type="NCBI Taxonomy" id="716816"/>
    <lineage>
        <taxon>Bacteria</taxon>
        <taxon>Pseudomonadati</taxon>
        <taxon>Pseudomonadota</taxon>
        <taxon>Gammaproteobacteria</taxon>
        <taxon>Cellvibrionales</taxon>
        <taxon>Spongiibacteraceae</taxon>
        <taxon>Oceanicoccus</taxon>
    </lineage>
</organism>
<keyword evidence="3" id="KW-1185">Reference proteome</keyword>
<dbReference type="RefSeq" id="WP_085757464.1">
    <property type="nucleotide sequence ID" value="NZ_CP019343.1"/>
</dbReference>
<feature type="transmembrane region" description="Helical" evidence="1">
    <location>
        <begin position="232"/>
        <end position="250"/>
    </location>
</feature>
<feature type="transmembrane region" description="Helical" evidence="1">
    <location>
        <begin position="159"/>
        <end position="180"/>
    </location>
</feature>
<reference evidence="2 3" key="1">
    <citation type="submission" date="2016-11" db="EMBL/GenBank/DDBJ databases">
        <title>Trade-off between light-utilization and light-protection in marine flavobacteria.</title>
        <authorList>
            <person name="Kumagai Y."/>
        </authorList>
    </citation>
    <scope>NUCLEOTIDE SEQUENCE [LARGE SCALE GENOMIC DNA]</scope>
    <source>
        <strain evidence="2 3">NBRC 107125</strain>
    </source>
</reference>
<dbReference type="Proteomes" id="UP000193450">
    <property type="component" value="Chromosome"/>
</dbReference>
<dbReference type="GO" id="GO:0016020">
    <property type="term" value="C:membrane"/>
    <property type="evidence" value="ECO:0007669"/>
    <property type="project" value="TreeGrafter"/>
</dbReference>
<gene>
    <name evidence="2" type="ORF">BST96_04060</name>
</gene>
<dbReference type="EMBL" id="CP019343">
    <property type="protein sequence ID" value="ARN73354.1"/>
    <property type="molecule type" value="Genomic_DNA"/>
</dbReference>
<dbReference type="AlphaFoldDB" id="A0A1X9N8E4"/>
<evidence type="ECO:0000256" key="1">
    <source>
        <dbReference type="SAM" id="Phobius"/>
    </source>
</evidence>
<dbReference type="PANTHER" id="PTHR32251">
    <property type="entry name" value="3-OXO-5-ALPHA-STEROID 4-DEHYDROGENASE"/>
    <property type="match status" value="1"/>
</dbReference>
<accession>A0A1X9N8E4</accession>
<dbReference type="Gene3D" id="1.20.120.1630">
    <property type="match status" value="1"/>
</dbReference>
<keyword evidence="1" id="KW-0472">Membrane</keyword>
<feature type="transmembrane region" description="Helical" evidence="1">
    <location>
        <begin position="80"/>
        <end position="99"/>
    </location>
</feature>
<dbReference type="KEGG" id="osg:BST96_04060"/>
<dbReference type="OrthoDB" id="9779233at2"/>
<sequence length="283" mass="32523">MEGPLRALMPVCLISSWLLFYWMYNQAVIGPLYLYLLLLSQLICLITFVNFVHVFTFGYAGATLSLNAILLLYYQPPLMASLISIMLMLYGARLMIFQYRRYNNPSYAQTRAAIKDASQAMPFFVKIILWVFTSWNYLFYSLASYFVVSRYPAEGLLELPMALAFGVILMIVDLVMETLADAQKQAFKATSRSFCNIGLYTSCRHPNYLGEIIFVVGVFVAGLDFYQAWYEYLAAAISPFYLFALMVDSARRGDIKKDQQYSSDPAYQEYKKTVPSLWPKFSR</sequence>
<keyword evidence="1" id="KW-0812">Transmembrane</keyword>
<feature type="transmembrane region" description="Helical" evidence="1">
    <location>
        <begin position="30"/>
        <end position="49"/>
    </location>
</feature>
<feature type="transmembrane region" description="Helical" evidence="1">
    <location>
        <begin position="208"/>
        <end position="226"/>
    </location>
</feature>
<proteinExistence type="predicted"/>
<keyword evidence="1" id="KW-1133">Transmembrane helix</keyword>
<evidence type="ECO:0000313" key="3">
    <source>
        <dbReference type="Proteomes" id="UP000193450"/>
    </source>
</evidence>
<feature type="transmembrane region" description="Helical" evidence="1">
    <location>
        <begin position="120"/>
        <end position="139"/>
    </location>
</feature>
<dbReference type="InterPro" id="IPR010721">
    <property type="entry name" value="UstE-like"/>
</dbReference>
<dbReference type="STRING" id="716816.BST96_04060"/>
<evidence type="ECO:0000313" key="2">
    <source>
        <dbReference type="EMBL" id="ARN73354.1"/>
    </source>
</evidence>
<dbReference type="Pfam" id="PF06966">
    <property type="entry name" value="DUF1295"/>
    <property type="match status" value="1"/>
</dbReference>
<protein>
    <recommendedName>
        <fullName evidence="4">Steroid 5-alpha reductase C-terminal domain-containing protein</fullName>
    </recommendedName>
</protein>
<evidence type="ECO:0008006" key="4">
    <source>
        <dbReference type="Google" id="ProtNLM"/>
    </source>
</evidence>
<feature type="transmembrane region" description="Helical" evidence="1">
    <location>
        <begin position="7"/>
        <end position="24"/>
    </location>
</feature>
<name>A0A1X9N8E4_9GAMM</name>